<name>A0A1H5TGE9_9PSEU</name>
<evidence type="ECO:0000313" key="4">
    <source>
        <dbReference type="EMBL" id="SFC47303.1"/>
    </source>
</evidence>
<dbReference type="EMBL" id="FOME01000001">
    <property type="protein sequence ID" value="SFC47303.1"/>
    <property type="molecule type" value="Genomic_DNA"/>
</dbReference>
<gene>
    <name evidence="3" type="ORF">SAMN02982929_00202</name>
    <name evidence="4" type="ORF">SAMN05216506_101830</name>
</gene>
<protein>
    <recommendedName>
        <fullName evidence="2">Amidohydrolase 3 domain-containing protein</fullName>
    </recommendedName>
</protein>
<dbReference type="Proteomes" id="UP000199690">
    <property type="component" value="Unassembled WGS sequence"/>
</dbReference>
<dbReference type="Proteomes" id="UP000236729">
    <property type="component" value="Unassembled WGS sequence"/>
</dbReference>
<sequence length="539" mass="56535">MSETTLLLGGRIHSPVDAAATAMAVTDGTISWLGSDEVGRALHPDAEVVDLEGAFVAPAFVDAHVHATSTGLLLNGLDLTGCASLTEFLHALRDHVAEYPGALVWGHGWDETWWPERRPPTREEIDRAAAGAPVYLSRIDVHSALVSTALVDRTPLARSAEGWSDSGPLTRVAHHHVRRAARDCLGSGQRKEAQLAFLRHAASQGVACVHECAGPDISGADDLVDLLALSAQGGVPEVIGYWGELGAVERAAELGARGLAGDLFVDGAVGSRTAALREPYTDDPTTSGVLYLDANAVAEHLVACTRAGVQAGFHVIGDAGVAEVCAGFRKAAQVVGVPALASLRHRLEHLEMVDEQQAAELGRYGVVASVQPAFDAAWGGSGAMYARRLGVPRGTRLNPFSKLAANGALLALGSDAPVTPVDPWRAVQAAVHHRTSGFGISPRAAFTAHTRGGWRAAGIDDGVTGTLVPGAPATYAVWDAGELVVAATDSRVQRWSTDPRSGVPPLPDLSPQAPMPRCLRTVLRGETIYTRSPEDDELV</sequence>
<dbReference type="Pfam" id="PF07969">
    <property type="entry name" value="Amidohydro_3"/>
    <property type="match status" value="1"/>
</dbReference>
<organism evidence="3 6">
    <name type="scientific">Saccharopolyspora kobensis</name>
    <dbReference type="NCBI Taxonomy" id="146035"/>
    <lineage>
        <taxon>Bacteria</taxon>
        <taxon>Bacillati</taxon>
        <taxon>Actinomycetota</taxon>
        <taxon>Actinomycetes</taxon>
        <taxon>Pseudonocardiales</taxon>
        <taxon>Pseudonocardiaceae</taxon>
        <taxon>Saccharopolyspora</taxon>
    </lineage>
</organism>
<dbReference type="GO" id="GO:0016810">
    <property type="term" value="F:hydrolase activity, acting on carbon-nitrogen (but not peptide) bonds"/>
    <property type="evidence" value="ECO:0007669"/>
    <property type="project" value="InterPro"/>
</dbReference>
<feature type="region of interest" description="Disordered" evidence="1">
    <location>
        <begin position="495"/>
        <end position="515"/>
    </location>
</feature>
<accession>A0A1H5TGE9</accession>
<reference evidence="3" key="2">
    <citation type="submission" date="2016-10" db="EMBL/GenBank/DDBJ databases">
        <authorList>
            <person name="de Groot N.N."/>
        </authorList>
    </citation>
    <scope>NUCLEOTIDE SEQUENCE [LARGE SCALE GENOMIC DNA]</scope>
    <source>
        <strain evidence="3">ATCC 20501</strain>
    </source>
</reference>
<keyword evidence="5" id="KW-1185">Reference proteome</keyword>
<reference evidence="5 6" key="1">
    <citation type="submission" date="2016-10" db="EMBL/GenBank/DDBJ databases">
        <authorList>
            <person name="Varghese N."/>
            <person name="Submissions S."/>
        </authorList>
    </citation>
    <scope>NUCLEOTIDE SEQUENCE [LARGE SCALE GENOMIC DNA]</scope>
    <source>
        <strain evidence="6">ATCC 20501</strain>
        <strain evidence="4 5">CGMCC 4.3529</strain>
    </source>
</reference>
<evidence type="ECO:0000313" key="5">
    <source>
        <dbReference type="Proteomes" id="UP000199690"/>
    </source>
</evidence>
<feature type="domain" description="Amidohydrolase 3" evidence="2">
    <location>
        <begin position="47"/>
        <end position="529"/>
    </location>
</feature>
<dbReference type="InterPro" id="IPR011059">
    <property type="entry name" value="Metal-dep_hydrolase_composite"/>
</dbReference>
<dbReference type="PANTHER" id="PTHR22642">
    <property type="entry name" value="IMIDAZOLONEPROPIONASE"/>
    <property type="match status" value="1"/>
</dbReference>
<evidence type="ECO:0000313" key="3">
    <source>
        <dbReference type="EMBL" id="SEF61087.1"/>
    </source>
</evidence>
<dbReference type="RefSeq" id="WP_093346156.1">
    <property type="nucleotide sequence ID" value="NZ_FNVB01000002.1"/>
</dbReference>
<dbReference type="PANTHER" id="PTHR22642:SF2">
    <property type="entry name" value="PROTEIN LONG AFTER FAR-RED 3"/>
    <property type="match status" value="1"/>
</dbReference>
<dbReference type="SUPFAM" id="SSF51338">
    <property type="entry name" value="Composite domain of metallo-dependent hydrolases"/>
    <property type="match status" value="1"/>
</dbReference>
<dbReference type="Gene3D" id="3.10.310.70">
    <property type="match status" value="1"/>
</dbReference>
<evidence type="ECO:0000313" key="6">
    <source>
        <dbReference type="Proteomes" id="UP000236729"/>
    </source>
</evidence>
<dbReference type="SMR" id="A0A1H5TGE9"/>
<evidence type="ECO:0000256" key="1">
    <source>
        <dbReference type="SAM" id="MobiDB-lite"/>
    </source>
</evidence>
<dbReference type="SUPFAM" id="SSF51556">
    <property type="entry name" value="Metallo-dependent hydrolases"/>
    <property type="match status" value="1"/>
</dbReference>
<dbReference type="AlphaFoldDB" id="A0A1H5TGE9"/>
<dbReference type="Gene3D" id="2.30.40.10">
    <property type="entry name" value="Urease, subunit C, domain 1"/>
    <property type="match status" value="1"/>
</dbReference>
<dbReference type="EMBL" id="FNVB01000002">
    <property type="protein sequence ID" value="SEF61087.1"/>
    <property type="molecule type" value="Genomic_DNA"/>
</dbReference>
<dbReference type="InterPro" id="IPR032466">
    <property type="entry name" value="Metal_Hydrolase"/>
</dbReference>
<evidence type="ECO:0000259" key="2">
    <source>
        <dbReference type="Pfam" id="PF07969"/>
    </source>
</evidence>
<dbReference type="Gene3D" id="3.20.20.140">
    <property type="entry name" value="Metal-dependent hydrolases"/>
    <property type="match status" value="1"/>
</dbReference>
<dbReference type="InterPro" id="IPR013108">
    <property type="entry name" value="Amidohydro_3"/>
</dbReference>
<proteinExistence type="predicted"/>
<accession>A0A1I1JN16</accession>